<protein>
    <submittedName>
        <fullName evidence="1">Uncharacterized protein</fullName>
    </submittedName>
</protein>
<proteinExistence type="predicted"/>
<accession>A0ABP0PGV5</accession>
<keyword evidence="2" id="KW-1185">Reference proteome</keyword>
<name>A0ABP0PGV5_9DINO</name>
<comment type="caution">
    <text evidence="1">The sequence shown here is derived from an EMBL/GenBank/DDBJ whole genome shotgun (WGS) entry which is preliminary data.</text>
</comment>
<gene>
    <name evidence="1" type="ORF">SCF082_LOCUS36383</name>
</gene>
<dbReference type="EMBL" id="CAXAMM010035780">
    <property type="protein sequence ID" value="CAK9074853.1"/>
    <property type="molecule type" value="Genomic_DNA"/>
</dbReference>
<sequence length="173" mass="19064">MAVGAPSTSAMTAVGSMRAVVTARLLTGSLWRWRRWKCGSWLRLKWRRWWELRWCGSCGVDVAAVEGGGNCAGCAEEVWSEPGLSAWIEGAVEGEAWRSRAAMLGDGAGVVAAEGSWGEEDVVWLSCARRRSWVWCLVVVVAEEVAEVVVEEEEVNVEKEMAEQDWLASDWSA</sequence>
<evidence type="ECO:0000313" key="1">
    <source>
        <dbReference type="EMBL" id="CAK9074853.1"/>
    </source>
</evidence>
<dbReference type="Proteomes" id="UP001642464">
    <property type="component" value="Unassembled WGS sequence"/>
</dbReference>
<reference evidence="1 2" key="1">
    <citation type="submission" date="2024-02" db="EMBL/GenBank/DDBJ databases">
        <authorList>
            <person name="Chen Y."/>
            <person name="Shah S."/>
            <person name="Dougan E. K."/>
            <person name="Thang M."/>
            <person name="Chan C."/>
        </authorList>
    </citation>
    <scope>NUCLEOTIDE SEQUENCE [LARGE SCALE GENOMIC DNA]</scope>
</reference>
<evidence type="ECO:0000313" key="2">
    <source>
        <dbReference type="Proteomes" id="UP001642464"/>
    </source>
</evidence>
<organism evidence="1 2">
    <name type="scientific">Durusdinium trenchii</name>
    <dbReference type="NCBI Taxonomy" id="1381693"/>
    <lineage>
        <taxon>Eukaryota</taxon>
        <taxon>Sar</taxon>
        <taxon>Alveolata</taxon>
        <taxon>Dinophyceae</taxon>
        <taxon>Suessiales</taxon>
        <taxon>Symbiodiniaceae</taxon>
        <taxon>Durusdinium</taxon>
    </lineage>
</organism>